<evidence type="ECO:0000256" key="1">
    <source>
        <dbReference type="SAM" id="Coils"/>
    </source>
</evidence>
<feature type="transmembrane region" description="Helical" evidence="2">
    <location>
        <begin position="149"/>
        <end position="170"/>
    </location>
</feature>
<dbReference type="RefSeq" id="WP_155434895.1">
    <property type="nucleotide sequence ID" value="NZ_JBHLXK010000005.1"/>
</dbReference>
<feature type="coiled-coil region" evidence="1">
    <location>
        <begin position="76"/>
        <end position="149"/>
    </location>
</feature>
<dbReference type="Gene3D" id="1.20.5.340">
    <property type="match status" value="1"/>
</dbReference>
<keyword evidence="2" id="KW-0812">Transmembrane</keyword>
<keyword evidence="4" id="KW-1185">Reference proteome</keyword>
<proteinExistence type="predicted"/>
<evidence type="ECO:0000313" key="3">
    <source>
        <dbReference type="EMBL" id="MTW33507.1"/>
    </source>
</evidence>
<keyword evidence="2" id="KW-1133">Transmembrane helix</keyword>
<dbReference type="Proteomes" id="UP000735592">
    <property type="component" value="Unassembled WGS sequence"/>
</dbReference>
<keyword evidence="2" id="KW-0472">Membrane</keyword>
<accession>A0ABW9SS04</accession>
<evidence type="ECO:0008006" key="5">
    <source>
        <dbReference type="Google" id="ProtNLM"/>
    </source>
</evidence>
<sequence>MEPTANELPPQPAYHDPELRLTKLEKAVTALQCDHDLLGLRVSSGFEAAQAQLALTEEKLRREFHDGLHNLEKVLSKKIEDEAQRLENRIVNEVQILTARLDHQDTRLDRQDSRLDRMEARLDRMEARLDRMEARMDQLDAKIDQLAKWMIATQLTTIALIVGIAAQLFLR</sequence>
<reference evidence="3 4" key="1">
    <citation type="submission" date="2019-11" db="EMBL/GenBank/DDBJ databases">
        <title>Type strains purchased from KCTC, JCM and DSMZ.</title>
        <authorList>
            <person name="Lu H."/>
        </authorList>
    </citation>
    <scope>NUCLEOTIDE SEQUENCE [LARGE SCALE GENOMIC DNA]</scope>
    <source>
        <strain evidence="3 4">DSM 103461</strain>
    </source>
</reference>
<keyword evidence="1" id="KW-0175">Coiled coil</keyword>
<protein>
    <recommendedName>
        <fullName evidence="5">DUF1640 domain-containing protein</fullName>
    </recommendedName>
</protein>
<evidence type="ECO:0000313" key="4">
    <source>
        <dbReference type="Proteomes" id="UP000735592"/>
    </source>
</evidence>
<gene>
    <name evidence="3" type="ORF">GM655_11800</name>
</gene>
<name>A0ABW9SS04_9BURK</name>
<organism evidence="3 4">
    <name type="scientific">Pseudoduganella danionis</name>
    <dbReference type="NCBI Taxonomy" id="1890295"/>
    <lineage>
        <taxon>Bacteria</taxon>
        <taxon>Pseudomonadati</taxon>
        <taxon>Pseudomonadota</taxon>
        <taxon>Betaproteobacteria</taxon>
        <taxon>Burkholderiales</taxon>
        <taxon>Oxalobacteraceae</taxon>
        <taxon>Telluria group</taxon>
        <taxon>Pseudoduganella</taxon>
    </lineage>
</organism>
<evidence type="ECO:0000256" key="2">
    <source>
        <dbReference type="SAM" id="Phobius"/>
    </source>
</evidence>
<dbReference type="EMBL" id="WNKW01000003">
    <property type="protein sequence ID" value="MTW33507.1"/>
    <property type="molecule type" value="Genomic_DNA"/>
</dbReference>
<comment type="caution">
    <text evidence="3">The sequence shown here is derived from an EMBL/GenBank/DDBJ whole genome shotgun (WGS) entry which is preliminary data.</text>
</comment>